<dbReference type="EMBL" id="BGZK01001248">
    <property type="protein sequence ID" value="GBP75411.1"/>
    <property type="molecule type" value="Genomic_DNA"/>
</dbReference>
<evidence type="ECO:0000313" key="1">
    <source>
        <dbReference type="EMBL" id="GBP75411.1"/>
    </source>
</evidence>
<keyword evidence="2" id="KW-1185">Reference proteome</keyword>
<gene>
    <name evidence="1" type="ORF">EVAR_54504_1</name>
</gene>
<dbReference type="AlphaFoldDB" id="A0A4C1YGB2"/>
<sequence>MHDGVKSGERTAGTLTHQTKRLYSMRAWCCTDRADALRCRSRVDHRRGPTAVIQCVGVRLSRGLAREEPAAGTRGRDRFVVVRTRRSARTPMLPDLRDGWAESTIRNPGAGAAPDVDLSRNRIVVSPGRLAGGVTSWGMKNKTTTPTRETDLGVRADARTCDSAAASRRAAAPRAVSVWGDLSAKKYTPSVEPYGPGVV</sequence>
<organism evidence="1 2">
    <name type="scientific">Eumeta variegata</name>
    <name type="common">Bagworm moth</name>
    <name type="synonym">Eumeta japonica</name>
    <dbReference type="NCBI Taxonomy" id="151549"/>
    <lineage>
        <taxon>Eukaryota</taxon>
        <taxon>Metazoa</taxon>
        <taxon>Ecdysozoa</taxon>
        <taxon>Arthropoda</taxon>
        <taxon>Hexapoda</taxon>
        <taxon>Insecta</taxon>
        <taxon>Pterygota</taxon>
        <taxon>Neoptera</taxon>
        <taxon>Endopterygota</taxon>
        <taxon>Lepidoptera</taxon>
        <taxon>Glossata</taxon>
        <taxon>Ditrysia</taxon>
        <taxon>Tineoidea</taxon>
        <taxon>Psychidae</taxon>
        <taxon>Oiketicinae</taxon>
        <taxon>Eumeta</taxon>
    </lineage>
</organism>
<comment type="caution">
    <text evidence="1">The sequence shown here is derived from an EMBL/GenBank/DDBJ whole genome shotgun (WGS) entry which is preliminary data.</text>
</comment>
<reference evidence="1 2" key="1">
    <citation type="journal article" date="2019" name="Commun. Biol.">
        <title>The bagworm genome reveals a unique fibroin gene that provides high tensile strength.</title>
        <authorList>
            <person name="Kono N."/>
            <person name="Nakamura H."/>
            <person name="Ohtoshi R."/>
            <person name="Tomita M."/>
            <person name="Numata K."/>
            <person name="Arakawa K."/>
        </authorList>
    </citation>
    <scope>NUCLEOTIDE SEQUENCE [LARGE SCALE GENOMIC DNA]</scope>
</reference>
<evidence type="ECO:0000313" key="2">
    <source>
        <dbReference type="Proteomes" id="UP000299102"/>
    </source>
</evidence>
<accession>A0A4C1YGB2</accession>
<name>A0A4C1YGB2_EUMVA</name>
<proteinExistence type="predicted"/>
<protein>
    <submittedName>
        <fullName evidence="1">Uncharacterized protein</fullName>
    </submittedName>
</protein>
<dbReference type="Proteomes" id="UP000299102">
    <property type="component" value="Unassembled WGS sequence"/>
</dbReference>